<evidence type="ECO:0000256" key="1">
    <source>
        <dbReference type="SAM" id="Coils"/>
    </source>
</evidence>
<comment type="caution">
    <text evidence="2">The sequence shown here is derived from an EMBL/GenBank/DDBJ whole genome shotgun (WGS) entry which is preliminary data.</text>
</comment>
<reference evidence="2" key="1">
    <citation type="submission" date="2021-01" db="EMBL/GenBank/DDBJ databases">
        <authorList>
            <consortium name="Genoscope - CEA"/>
            <person name="William W."/>
        </authorList>
    </citation>
    <scope>NUCLEOTIDE SEQUENCE</scope>
</reference>
<sequence length="421" mass="50726">MNYNGLRNQAINNYNQYTQLLQNDIDENETLKKSIEEYLKELQGKIMKMLSNFQKNIFTFVDQQSQRLRTSKCQAQSLMQDQNPSLDSYIYFAKFSDNKAKQKQETTKQQIKAIVNDLIDDLNQKVEYLKQPDVNEYKIIEFELQSFEIQSLFQKKLPYSDCKEHFSNKNSICINIKCLEQNNLDYHCLRCSKTSHVEDFQNDYLVEYDKLKKDQRIMQNFVVNKKQCIKEYAQKLANNLINQIRIEQKEQYSKYEIAIENIKSLHQQFEINLSVQDNQYLFGNLILQFITTKQEKIEFQFNQVQQNFEEKLKWCCKMEKQKFLEQCGFLEQKQDEILKLQIRQKELKEAIDQMDQLLKNAVSENTLNLILRNIEEIKREKKRNSNLILCLFYNQAVQYCNYFLIQKKLEQVQIYERYQSQ</sequence>
<keyword evidence="3" id="KW-1185">Reference proteome</keyword>
<proteinExistence type="predicted"/>
<feature type="coiled-coil region" evidence="1">
    <location>
        <begin position="330"/>
        <end position="380"/>
    </location>
</feature>
<keyword evidence="1" id="KW-0175">Coiled coil</keyword>
<protein>
    <submittedName>
        <fullName evidence="2">Uncharacterized protein</fullName>
    </submittedName>
</protein>
<organism evidence="2 3">
    <name type="scientific">Paramecium sonneborni</name>
    <dbReference type="NCBI Taxonomy" id="65129"/>
    <lineage>
        <taxon>Eukaryota</taxon>
        <taxon>Sar</taxon>
        <taxon>Alveolata</taxon>
        <taxon>Ciliophora</taxon>
        <taxon>Intramacronucleata</taxon>
        <taxon>Oligohymenophorea</taxon>
        <taxon>Peniculida</taxon>
        <taxon>Parameciidae</taxon>
        <taxon>Paramecium</taxon>
    </lineage>
</organism>
<accession>A0A8S1QFR7</accession>
<dbReference type="EMBL" id="CAJJDN010000106">
    <property type="protein sequence ID" value="CAD8114809.1"/>
    <property type="molecule type" value="Genomic_DNA"/>
</dbReference>
<dbReference type="OrthoDB" id="309181at2759"/>
<evidence type="ECO:0000313" key="3">
    <source>
        <dbReference type="Proteomes" id="UP000692954"/>
    </source>
</evidence>
<dbReference type="Proteomes" id="UP000692954">
    <property type="component" value="Unassembled WGS sequence"/>
</dbReference>
<name>A0A8S1QFR7_9CILI</name>
<dbReference type="AlphaFoldDB" id="A0A8S1QFR7"/>
<gene>
    <name evidence="2" type="ORF">PSON_ATCC_30995.1.T1060205</name>
</gene>
<evidence type="ECO:0000313" key="2">
    <source>
        <dbReference type="EMBL" id="CAD8114809.1"/>
    </source>
</evidence>